<evidence type="ECO:0000313" key="2">
    <source>
        <dbReference type="Proteomes" id="UP001233172"/>
    </source>
</evidence>
<protein>
    <submittedName>
        <fullName evidence="1">Multiple epidermal growth factor-like domains protein 11</fullName>
    </submittedName>
</protein>
<reference evidence="1" key="1">
    <citation type="journal article" date="2023" name="PLoS Negl. Trop. Dis.">
        <title>A genome sequence for Biomphalaria pfeifferi, the major vector snail for the human-infecting parasite Schistosoma mansoni.</title>
        <authorList>
            <person name="Bu L."/>
            <person name="Lu L."/>
            <person name="Laidemitt M.R."/>
            <person name="Zhang S.M."/>
            <person name="Mutuku M."/>
            <person name="Mkoji G."/>
            <person name="Steinauer M."/>
            <person name="Loker E.S."/>
        </authorList>
    </citation>
    <scope>NUCLEOTIDE SEQUENCE</scope>
    <source>
        <strain evidence="1">KasaAsao</strain>
    </source>
</reference>
<organism evidence="1 2">
    <name type="scientific">Biomphalaria pfeifferi</name>
    <name type="common">Bloodfluke planorb</name>
    <name type="synonym">Freshwater snail</name>
    <dbReference type="NCBI Taxonomy" id="112525"/>
    <lineage>
        <taxon>Eukaryota</taxon>
        <taxon>Metazoa</taxon>
        <taxon>Spiralia</taxon>
        <taxon>Lophotrochozoa</taxon>
        <taxon>Mollusca</taxon>
        <taxon>Gastropoda</taxon>
        <taxon>Heterobranchia</taxon>
        <taxon>Euthyneura</taxon>
        <taxon>Panpulmonata</taxon>
        <taxon>Hygrophila</taxon>
        <taxon>Lymnaeoidea</taxon>
        <taxon>Planorbidae</taxon>
        <taxon>Biomphalaria</taxon>
    </lineage>
</organism>
<comment type="caution">
    <text evidence="1">The sequence shown here is derived from an EMBL/GenBank/DDBJ whole genome shotgun (WGS) entry which is preliminary data.</text>
</comment>
<gene>
    <name evidence="1" type="ORF">Bpfe_005564</name>
</gene>
<feature type="non-terminal residue" evidence="1">
    <location>
        <position position="78"/>
    </location>
</feature>
<keyword evidence="2" id="KW-1185">Reference proteome</keyword>
<dbReference type="Proteomes" id="UP001233172">
    <property type="component" value="Unassembled WGS sequence"/>
</dbReference>
<proteinExistence type="predicted"/>
<evidence type="ECO:0000313" key="1">
    <source>
        <dbReference type="EMBL" id="KAK0065006.1"/>
    </source>
</evidence>
<accession>A0AAD8C1Y1</accession>
<sequence length="78" mass="9019">MPFTLQNRRNKQNGFVLEMLDSNNATLYRYQDDSNLTKALYSVLIKESGYFAARVSQQQTTSKQSTAYISLYEFEAYG</sequence>
<name>A0AAD8C1Y1_BIOPF</name>
<dbReference type="EMBL" id="JASAOG010000015">
    <property type="protein sequence ID" value="KAK0065006.1"/>
    <property type="molecule type" value="Genomic_DNA"/>
</dbReference>
<dbReference type="AlphaFoldDB" id="A0AAD8C1Y1"/>
<reference evidence="1" key="2">
    <citation type="submission" date="2023-04" db="EMBL/GenBank/DDBJ databases">
        <authorList>
            <person name="Bu L."/>
            <person name="Lu L."/>
            <person name="Laidemitt M.R."/>
            <person name="Zhang S.M."/>
            <person name="Mutuku M."/>
            <person name="Mkoji G."/>
            <person name="Steinauer M."/>
            <person name="Loker E.S."/>
        </authorList>
    </citation>
    <scope>NUCLEOTIDE SEQUENCE</scope>
    <source>
        <strain evidence="1">KasaAsao</strain>
        <tissue evidence="1">Whole Snail</tissue>
    </source>
</reference>